<comment type="caution">
    <text evidence="1">The sequence shown here is derived from an EMBL/GenBank/DDBJ whole genome shotgun (WGS) entry which is preliminary data.</text>
</comment>
<protein>
    <recommendedName>
        <fullName evidence="3">DDE Tnp4 domain-containing protein</fullName>
    </recommendedName>
</protein>
<dbReference type="Proteomes" id="UP000807353">
    <property type="component" value="Unassembled WGS sequence"/>
</dbReference>
<reference evidence="1" key="1">
    <citation type="submission" date="2020-11" db="EMBL/GenBank/DDBJ databases">
        <authorList>
            <consortium name="DOE Joint Genome Institute"/>
            <person name="Ahrendt S."/>
            <person name="Riley R."/>
            <person name="Andreopoulos W."/>
            <person name="Labutti K."/>
            <person name="Pangilinan J."/>
            <person name="Ruiz-Duenas F.J."/>
            <person name="Barrasa J.M."/>
            <person name="Sanchez-Garcia M."/>
            <person name="Camarero S."/>
            <person name="Miyauchi S."/>
            <person name="Serrano A."/>
            <person name="Linde D."/>
            <person name="Babiker R."/>
            <person name="Drula E."/>
            <person name="Ayuso-Fernandez I."/>
            <person name="Pacheco R."/>
            <person name="Padilla G."/>
            <person name="Ferreira P."/>
            <person name="Barriuso J."/>
            <person name="Kellner H."/>
            <person name="Castanera R."/>
            <person name="Alfaro M."/>
            <person name="Ramirez L."/>
            <person name="Pisabarro A.G."/>
            <person name="Kuo A."/>
            <person name="Tritt A."/>
            <person name="Lipzen A."/>
            <person name="He G."/>
            <person name="Yan M."/>
            <person name="Ng V."/>
            <person name="Cullen D."/>
            <person name="Martin F."/>
            <person name="Rosso M.-N."/>
            <person name="Henrissat B."/>
            <person name="Hibbett D."/>
            <person name="Martinez A.T."/>
            <person name="Grigoriev I.V."/>
        </authorList>
    </citation>
    <scope>NUCLEOTIDE SEQUENCE</scope>
    <source>
        <strain evidence="1">CBS 247.69</strain>
    </source>
</reference>
<evidence type="ECO:0000313" key="1">
    <source>
        <dbReference type="EMBL" id="KAF9455298.1"/>
    </source>
</evidence>
<dbReference type="OrthoDB" id="1681765at2759"/>
<evidence type="ECO:0008006" key="3">
    <source>
        <dbReference type="Google" id="ProtNLM"/>
    </source>
</evidence>
<organism evidence="1 2">
    <name type="scientific">Collybia nuda</name>
    <dbReference type="NCBI Taxonomy" id="64659"/>
    <lineage>
        <taxon>Eukaryota</taxon>
        <taxon>Fungi</taxon>
        <taxon>Dikarya</taxon>
        <taxon>Basidiomycota</taxon>
        <taxon>Agaricomycotina</taxon>
        <taxon>Agaricomycetes</taxon>
        <taxon>Agaricomycetidae</taxon>
        <taxon>Agaricales</taxon>
        <taxon>Tricholomatineae</taxon>
        <taxon>Clitocybaceae</taxon>
        <taxon>Collybia</taxon>
    </lineage>
</organism>
<keyword evidence="2" id="KW-1185">Reference proteome</keyword>
<sequence length="104" mass="11939">FGVCKHRFKLMVAAPEYTLQTQAKIPLALCALHNFIRIHDPTDNAETSNDYLVGSTQTHFRTEINPDHLSGHISRAEKNRASIMRDGIANAMWEDYQRHLAEYE</sequence>
<feature type="non-terminal residue" evidence="1">
    <location>
        <position position="1"/>
    </location>
</feature>
<gene>
    <name evidence="1" type="ORF">BDZ94DRAFT_1180292</name>
</gene>
<proteinExistence type="predicted"/>
<accession>A0A9P5XPP4</accession>
<dbReference type="EMBL" id="MU150802">
    <property type="protein sequence ID" value="KAF9455298.1"/>
    <property type="molecule type" value="Genomic_DNA"/>
</dbReference>
<evidence type="ECO:0000313" key="2">
    <source>
        <dbReference type="Proteomes" id="UP000807353"/>
    </source>
</evidence>
<name>A0A9P5XPP4_9AGAR</name>
<dbReference type="AlphaFoldDB" id="A0A9P5XPP4"/>